<proteinExistence type="predicted"/>
<evidence type="ECO:0000313" key="2">
    <source>
        <dbReference type="Proteomes" id="UP000179057"/>
    </source>
</evidence>
<evidence type="ECO:0000313" key="1">
    <source>
        <dbReference type="EMBL" id="OGM94939.1"/>
    </source>
</evidence>
<dbReference type="AlphaFoldDB" id="A0A1F8E3Q7"/>
<protein>
    <submittedName>
        <fullName evidence="1">Uncharacterized protein</fullName>
    </submittedName>
</protein>
<dbReference type="EMBL" id="MGIV01000010">
    <property type="protein sequence ID" value="OGM94939.1"/>
    <property type="molecule type" value="Genomic_DNA"/>
</dbReference>
<sequence length="296" mass="31199">MIGKVMIYRNKYIAMSKRNIFIVLGSTILIVGALVVLAGKVPLFRVNAFSNDNEVHGYAWSTNVGWLSFNCADRGVCATSNYKTAIDLATGQVLSAGPTHYAWSSNIGWVDTNPTSGYPGAPNHGLRFDINSGTVTGWVRALSYGNGWDGWIKITDAKVGAGGIVRNAANTAGGWAWGSDVVGWVQFSDSFIVPHADCDFGADPTTITPPQKSTLSWGCNALTAIDSCAIDNGVGVDMPITGTRLVAPPRGTMYTLTCQGFGGPVVKTAAVYLTGESTTVPGEAASGTIRIREVLP</sequence>
<gene>
    <name evidence="1" type="ORF">A2610_02080</name>
</gene>
<dbReference type="Proteomes" id="UP000179057">
    <property type="component" value="Unassembled WGS sequence"/>
</dbReference>
<organism evidence="1 2">
    <name type="scientific">Candidatus Wolfebacteria bacterium RIFOXYD1_FULL_48_65</name>
    <dbReference type="NCBI Taxonomy" id="1802561"/>
    <lineage>
        <taxon>Bacteria</taxon>
        <taxon>Candidatus Wolfeibacteriota</taxon>
    </lineage>
</organism>
<accession>A0A1F8E3Q7</accession>
<comment type="caution">
    <text evidence="1">The sequence shown here is derived from an EMBL/GenBank/DDBJ whole genome shotgun (WGS) entry which is preliminary data.</text>
</comment>
<name>A0A1F8E3Q7_9BACT</name>
<reference evidence="1 2" key="1">
    <citation type="journal article" date="2016" name="Nat. Commun.">
        <title>Thousands of microbial genomes shed light on interconnected biogeochemical processes in an aquifer system.</title>
        <authorList>
            <person name="Anantharaman K."/>
            <person name="Brown C.T."/>
            <person name="Hug L.A."/>
            <person name="Sharon I."/>
            <person name="Castelle C.J."/>
            <person name="Probst A.J."/>
            <person name="Thomas B.C."/>
            <person name="Singh A."/>
            <person name="Wilkins M.J."/>
            <person name="Karaoz U."/>
            <person name="Brodie E.L."/>
            <person name="Williams K.H."/>
            <person name="Hubbard S.S."/>
            <person name="Banfield J.F."/>
        </authorList>
    </citation>
    <scope>NUCLEOTIDE SEQUENCE [LARGE SCALE GENOMIC DNA]</scope>
</reference>